<gene>
    <name evidence="1" type="ORF">RPERSI_LOCUS26369</name>
</gene>
<accession>A0ACA9S4H2</accession>
<reference evidence="1" key="1">
    <citation type="submission" date="2021-06" db="EMBL/GenBank/DDBJ databases">
        <authorList>
            <person name="Kallberg Y."/>
            <person name="Tangrot J."/>
            <person name="Rosling A."/>
        </authorList>
    </citation>
    <scope>NUCLEOTIDE SEQUENCE</scope>
    <source>
        <strain evidence="1">MA461A</strain>
    </source>
</reference>
<organism evidence="1 2">
    <name type="scientific">Racocetra persica</name>
    <dbReference type="NCBI Taxonomy" id="160502"/>
    <lineage>
        <taxon>Eukaryota</taxon>
        <taxon>Fungi</taxon>
        <taxon>Fungi incertae sedis</taxon>
        <taxon>Mucoromycota</taxon>
        <taxon>Glomeromycotina</taxon>
        <taxon>Glomeromycetes</taxon>
        <taxon>Diversisporales</taxon>
        <taxon>Gigasporaceae</taxon>
        <taxon>Racocetra</taxon>
    </lineage>
</organism>
<evidence type="ECO:0000313" key="1">
    <source>
        <dbReference type="EMBL" id="CAG8824959.1"/>
    </source>
</evidence>
<proteinExistence type="predicted"/>
<protein>
    <submittedName>
        <fullName evidence="1">20497_t:CDS:1</fullName>
    </submittedName>
</protein>
<keyword evidence="2" id="KW-1185">Reference proteome</keyword>
<sequence>LSINGAKSDALNNATVEVGKRGIHVVIPAGNFRQDACETSPSSAPNGITVGATVTDTDSITDFSNFGKCINIFAPGTDITAAGNTSATDLLIESGTSQASPH</sequence>
<evidence type="ECO:0000313" key="2">
    <source>
        <dbReference type="Proteomes" id="UP000789920"/>
    </source>
</evidence>
<dbReference type="EMBL" id="CAJVQC010089764">
    <property type="protein sequence ID" value="CAG8824959.1"/>
    <property type="molecule type" value="Genomic_DNA"/>
</dbReference>
<dbReference type="Proteomes" id="UP000789920">
    <property type="component" value="Unassembled WGS sequence"/>
</dbReference>
<comment type="caution">
    <text evidence="1">The sequence shown here is derived from an EMBL/GenBank/DDBJ whole genome shotgun (WGS) entry which is preliminary data.</text>
</comment>
<feature type="non-terminal residue" evidence="1">
    <location>
        <position position="1"/>
    </location>
</feature>
<name>A0ACA9S4H2_9GLOM</name>
<feature type="non-terminal residue" evidence="1">
    <location>
        <position position="102"/>
    </location>
</feature>